<dbReference type="PANTHER" id="PTHR30478">
    <property type="entry name" value="DNA POLYMERASE III SUBUNIT BETA"/>
    <property type="match status" value="1"/>
</dbReference>
<evidence type="ECO:0000313" key="13">
    <source>
        <dbReference type="Proteomes" id="UP000184363"/>
    </source>
</evidence>
<dbReference type="GO" id="GO:0006271">
    <property type="term" value="P:DNA strand elongation involved in DNA replication"/>
    <property type="evidence" value="ECO:0007669"/>
    <property type="project" value="TreeGrafter"/>
</dbReference>
<dbReference type="SMART" id="SM00480">
    <property type="entry name" value="POL3Bc"/>
    <property type="match status" value="1"/>
</dbReference>
<dbReference type="GO" id="GO:0005737">
    <property type="term" value="C:cytoplasm"/>
    <property type="evidence" value="ECO:0007669"/>
    <property type="project" value="UniProtKB-SubCell"/>
</dbReference>
<accession>A0A1M7AVP0</accession>
<evidence type="ECO:0000256" key="5">
    <source>
        <dbReference type="ARBA" id="ARBA00022695"/>
    </source>
</evidence>
<proteinExistence type="inferred from homology"/>
<dbReference type="GO" id="GO:0003677">
    <property type="term" value="F:DNA binding"/>
    <property type="evidence" value="ECO:0007669"/>
    <property type="project" value="UniProtKB-KW"/>
</dbReference>
<evidence type="ECO:0000256" key="6">
    <source>
        <dbReference type="ARBA" id="ARBA00022705"/>
    </source>
</evidence>
<dbReference type="OrthoDB" id="468978at2"/>
<dbReference type="GO" id="GO:0008408">
    <property type="term" value="F:3'-5' exonuclease activity"/>
    <property type="evidence" value="ECO:0007669"/>
    <property type="project" value="InterPro"/>
</dbReference>
<protein>
    <submittedName>
        <fullName evidence="12">DNA polymerase III, beta subunit</fullName>
    </submittedName>
</protein>
<feature type="domain" description="DNA polymerase III beta sliding clamp central" evidence="10">
    <location>
        <begin position="131"/>
        <end position="243"/>
    </location>
</feature>
<dbReference type="Gene3D" id="3.10.150.10">
    <property type="entry name" value="DNA Polymerase III, subunit A, domain 2"/>
    <property type="match status" value="3"/>
</dbReference>
<dbReference type="EMBL" id="FRAP01000030">
    <property type="protein sequence ID" value="SHL46775.1"/>
    <property type="molecule type" value="Genomic_DNA"/>
</dbReference>
<dbReference type="Pfam" id="PF00712">
    <property type="entry name" value="DNA_pol3_beta"/>
    <property type="match status" value="1"/>
</dbReference>
<dbReference type="InterPro" id="IPR022634">
    <property type="entry name" value="DNA_polIII_beta_N"/>
</dbReference>
<dbReference type="InterPro" id="IPR046938">
    <property type="entry name" value="DNA_clamp_sf"/>
</dbReference>
<dbReference type="Pfam" id="PF02767">
    <property type="entry name" value="DNA_pol3_beta_2"/>
    <property type="match status" value="1"/>
</dbReference>
<dbReference type="InterPro" id="IPR022635">
    <property type="entry name" value="DNA_polIII_beta_C"/>
</dbReference>
<evidence type="ECO:0000256" key="1">
    <source>
        <dbReference type="ARBA" id="ARBA00004496"/>
    </source>
</evidence>
<keyword evidence="8" id="KW-0238">DNA-binding</keyword>
<evidence type="ECO:0000259" key="9">
    <source>
        <dbReference type="Pfam" id="PF00712"/>
    </source>
</evidence>
<dbReference type="PANTHER" id="PTHR30478:SF0">
    <property type="entry name" value="BETA SLIDING CLAMP"/>
    <property type="match status" value="1"/>
</dbReference>
<evidence type="ECO:0000256" key="2">
    <source>
        <dbReference type="ARBA" id="ARBA00010752"/>
    </source>
</evidence>
<gene>
    <name evidence="12" type="ORF">SAMN05443637_13032</name>
</gene>
<dbReference type="GO" id="GO:0009360">
    <property type="term" value="C:DNA polymerase III complex"/>
    <property type="evidence" value="ECO:0007669"/>
    <property type="project" value="InterPro"/>
</dbReference>
<dbReference type="Pfam" id="PF02768">
    <property type="entry name" value="DNA_pol3_beta_3"/>
    <property type="match status" value="1"/>
</dbReference>
<sequence>MTQFTVTAAALRDAAQWASTATPSRPIAPVLAGLLLDVRDGRVAVTGYDYNTRATATIGADVTGPGRLLVSGKLLVAMAKTIPPRAEVTFTDTGGTVEAVAGRARWSLPLLPVDDYPGLPDLGAPVGHVKAGDLRAALARVLPAASRDVTLPSLAGVKVECEGDRMTLAATDRYRIPAAEISWTPADGGEPWEAVVPTSLMTAASRAGGSDDELLAVSCSGSGFGLAGGAALLAGRLIDAVFPAWRRIMPEPGDRFVVLEREPLLQAVEQALVAAENDGVLLAIDVDGIRVAAAGEGRQAVSWAPARLVGEPLAVKLNAGYLRDALTSHDTSEVTVHLYAQHRPLLVVSDTPGYRHLVMPARMSDAERAAIERPEEVAA</sequence>
<dbReference type="InterPro" id="IPR022637">
    <property type="entry name" value="DNA_polIII_beta_cen"/>
</dbReference>
<evidence type="ECO:0000259" key="11">
    <source>
        <dbReference type="Pfam" id="PF02768"/>
    </source>
</evidence>
<dbReference type="InterPro" id="IPR001001">
    <property type="entry name" value="DNA_polIII_beta"/>
</dbReference>
<name>A0A1M7AVP0_PSETH</name>
<organism evidence="12 13">
    <name type="scientific">Pseudonocardia thermophila</name>
    <dbReference type="NCBI Taxonomy" id="1848"/>
    <lineage>
        <taxon>Bacteria</taxon>
        <taxon>Bacillati</taxon>
        <taxon>Actinomycetota</taxon>
        <taxon>Actinomycetes</taxon>
        <taxon>Pseudonocardiales</taxon>
        <taxon>Pseudonocardiaceae</taxon>
        <taxon>Pseudonocardia</taxon>
    </lineage>
</organism>
<keyword evidence="4" id="KW-0808">Transferase</keyword>
<feature type="domain" description="DNA polymerase III beta sliding clamp N-terminal" evidence="9">
    <location>
        <begin position="2"/>
        <end position="120"/>
    </location>
</feature>
<dbReference type="Proteomes" id="UP000184363">
    <property type="component" value="Unassembled WGS sequence"/>
</dbReference>
<evidence type="ECO:0000256" key="7">
    <source>
        <dbReference type="ARBA" id="ARBA00022932"/>
    </source>
</evidence>
<keyword evidence="5" id="KW-0548">Nucleotidyltransferase</keyword>
<dbReference type="SUPFAM" id="SSF55979">
    <property type="entry name" value="DNA clamp"/>
    <property type="match status" value="3"/>
</dbReference>
<keyword evidence="13" id="KW-1185">Reference proteome</keyword>
<comment type="subcellular location">
    <subcellularLocation>
        <location evidence="1">Cytoplasm</location>
    </subcellularLocation>
</comment>
<evidence type="ECO:0000256" key="4">
    <source>
        <dbReference type="ARBA" id="ARBA00022679"/>
    </source>
</evidence>
<feature type="domain" description="DNA polymerase III beta sliding clamp C-terminal" evidence="11">
    <location>
        <begin position="246"/>
        <end position="361"/>
    </location>
</feature>
<evidence type="ECO:0000256" key="8">
    <source>
        <dbReference type="ARBA" id="ARBA00023125"/>
    </source>
</evidence>
<evidence type="ECO:0000256" key="3">
    <source>
        <dbReference type="ARBA" id="ARBA00022490"/>
    </source>
</evidence>
<reference evidence="12 13" key="1">
    <citation type="submission" date="2016-11" db="EMBL/GenBank/DDBJ databases">
        <authorList>
            <person name="Jaros S."/>
            <person name="Januszkiewicz K."/>
            <person name="Wedrychowicz H."/>
        </authorList>
    </citation>
    <scope>NUCLEOTIDE SEQUENCE [LARGE SCALE GENOMIC DNA]</scope>
    <source>
        <strain evidence="12 13">DSM 43832</strain>
    </source>
</reference>
<dbReference type="GO" id="GO:0003887">
    <property type="term" value="F:DNA-directed DNA polymerase activity"/>
    <property type="evidence" value="ECO:0007669"/>
    <property type="project" value="UniProtKB-KW"/>
</dbReference>
<keyword evidence="3" id="KW-0963">Cytoplasm</keyword>
<evidence type="ECO:0000313" key="12">
    <source>
        <dbReference type="EMBL" id="SHL46775.1"/>
    </source>
</evidence>
<dbReference type="AlphaFoldDB" id="A0A1M7AVP0"/>
<dbReference type="STRING" id="1848.SAMN05443637_13032"/>
<keyword evidence="7" id="KW-0239">DNA-directed DNA polymerase</keyword>
<comment type="similarity">
    <text evidence="2">Belongs to the beta sliding clamp family.</text>
</comment>
<dbReference type="NCBIfam" id="TIGR00663">
    <property type="entry name" value="dnan"/>
    <property type="match status" value="1"/>
</dbReference>
<keyword evidence="6" id="KW-0235">DNA replication</keyword>
<evidence type="ECO:0000259" key="10">
    <source>
        <dbReference type="Pfam" id="PF02767"/>
    </source>
</evidence>
<dbReference type="RefSeq" id="WP_073460386.1">
    <property type="nucleotide sequence ID" value="NZ_FRAP01000030.1"/>
</dbReference>